<accession>A0AAV4W7E0</accession>
<name>A0AAV4W7E0_CAEEX</name>
<proteinExistence type="predicted"/>
<sequence>MSTRKHSFMITIEFVKKNMIAIQLLMPRSSSSSQRRYSSINLTEKSRCVDFSNITIIYQHHFRLLYAEKPEALAPRDFHVMSAADLAGGVDIEKEERFGR</sequence>
<dbReference type="EMBL" id="BPLR01015690">
    <property type="protein sequence ID" value="GIY77866.1"/>
    <property type="molecule type" value="Genomic_DNA"/>
</dbReference>
<evidence type="ECO:0000313" key="1">
    <source>
        <dbReference type="EMBL" id="GIY77866.1"/>
    </source>
</evidence>
<protein>
    <submittedName>
        <fullName evidence="1">Uncharacterized protein</fullName>
    </submittedName>
</protein>
<gene>
    <name evidence="1" type="ORF">CEXT_366841</name>
</gene>
<reference evidence="1 2" key="1">
    <citation type="submission" date="2021-06" db="EMBL/GenBank/DDBJ databases">
        <title>Caerostris extrusa draft genome.</title>
        <authorList>
            <person name="Kono N."/>
            <person name="Arakawa K."/>
        </authorList>
    </citation>
    <scope>NUCLEOTIDE SEQUENCE [LARGE SCALE GENOMIC DNA]</scope>
</reference>
<evidence type="ECO:0000313" key="2">
    <source>
        <dbReference type="Proteomes" id="UP001054945"/>
    </source>
</evidence>
<dbReference type="Proteomes" id="UP001054945">
    <property type="component" value="Unassembled WGS sequence"/>
</dbReference>
<organism evidence="1 2">
    <name type="scientific">Caerostris extrusa</name>
    <name type="common">Bark spider</name>
    <name type="synonym">Caerostris bankana</name>
    <dbReference type="NCBI Taxonomy" id="172846"/>
    <lineage>
        <taxon>Eukaryota</taxon>
        <taxon>Metazoa</taxon>
        <taxon>Ecdysozoa</taxon>
        <taxon>Arthropoda</taxon>
        <taxon>Chelicerata</taxon>
        <taxon>Arachnida</taxon>
        <taxon>Araneae</taxon>
        <taxon>Araneomorphae</taxon>
        <taxon>Entelegynae</taxon>
        <taxon>Araneoidea</taxon>
        <taxon>Araneidae</taxon>
        <taxon>Caerostris</taxon>
    </lineage>
</organism>
<comment type="caution">
    <text evidence="1">The sequence shown here is derived from an EMBL/GenBank/DDBJ whole genome shotgun (WGS) entry which is preliminary data.</text>
</comment>
<dbReference type="AlphaFoldDB" id="A0AAV4W7E0"/>
<keyword evidence="2" id="KW-1185">Reference proteome</keyword>